<keyword evidence="2 5" id="KW-0812">Transmembrane</keyword>
<dbReference type="InterPro" id="IPR008521">
    <property type="entry name" value="Mg_trans_NIPA"/>
</dbReference>
<dbReference type="GO" id="GO:0005886">
    <property type="term" value="C:plasma membrane"/>
    <property type="evidence" value="ECO:0007669"/>
    <property type="project" value="UniProtKB-SubCell"/>
</dbReference>
<name>A0A1D6N616_MAIZE</name>
<evidence type="ECO:0000256" key="3">
    <source>
        <dbReference type="ARBA" id="ARBA00022989"/>
    </source>
</evidence>
<dbReference type="PANTHER" id="PTHR12570">
    <property type="match status" value="1"/>
</dbReference>
<feature type="transmembrane region" description="Helical" evidence="5">
    <location>
        <begin position="91"/>
        <end position="113"/>
    </location>
</feature>
<keyword evidence="4 5" id="KW-0472">Membrane</keyword>
<comment type="function">
    <text evidence="5">Acts as a Mg(2+) transporter. Can also transport other divalent cations such as Fe(2+), Sr(2+), Ba(2+), Mn(2+) and Co(2+) but to a much less extent than Mg(2+).</text>
</comment>
<keyword evidence="5" id="KW-0813">Transport</keyword>
<proteinExistence type="inferred from homology"/>
<dbReference type="Pfam" id="PF05653">
    <property type="entry name" value="Mg_trans_NIPA"/>
    <property type="match status" value="2"/>
</dbReference>
<dbReference type="ExpressionAtlas" id="A0A1D6N616">
    <property type="expression patterns" value="baseline and differential"/>
</dbReference>
<accession>A0A1D6N616</accession>
<comment type="subcellular location">
    <subcellularLocation>
        <location evidence="5">Cell membrane</location>
        <topology evidence="5">Multi-pass membrane protein</topology>
    </subcellularLocation>
    <subcellularLocation>
        <location evidence="5">Early endosome</location>
    </subcellularLocation>
    <subcellularLocation>
        <location evidence="1">Membrane</location>
        <topology evidence="1">Multi-pass membrane protein</topology>
    </subcellularLocation>
</comment>
<dbReference type="EMBL" id="CM007649">
    <property type="protein sequence ID" value="ONM36040.1"/>
    <property type="molecule type" value="Genomic_DNA"/>
</dbReference>
<evidence type="ECO:0000256" key="1">
    <source>
        <dbReference type="ARBA" id="ARBA00004141"/>
    </source>
</evidence>
<protein>
    <recommendedName>
        <fullName evidence="5">Probable magnesium transporter</fullName>
    </recommendedName>
</protein>
<sequence length="239" mass="25746">MTLDATEAGGGGDLFAANLMGSLLTVASSEFIGVSFIVKKKGLGCHRHPSRYLLISPPSLPEAVVLPVLLVVTLVLVGEIANFIAYMIESAILVTPLGALNIIVSVVLAHFTLNEKLHRVMSIKVVGIAIKLTLEGINQAGYFQTWVFAVVSTTCIVIQLVYLNKALDTFNTSVVSPIYYAMFTTLTILASAIMLKDWSGQRASNIAFEICGFLTVLAYTVVLHSTREPDQTVSAVRDL</sequence>
<feature type="transmembrane region" description="Helical" evidence="5">
    <location>
        <begin position="59"/>
        <end position="85"/>
    </location>
</feature>
<comment type="similarity">
    <text evidence="5">Belongs to the NIPA (TC 2.A.7) family.</text>
</comment>
<dbReference type="PaxDb" id="4577-GRMZM2G037229_P01"/>
<organism evidence="6">
    <name type="scientific">Zea mays</name>
    <name type="common">Maize</name>
    <dbReference type="NCBI Taxonomy" id="4577"/>
    <lineage>
        <taxon>Eukaryota</taxon>
        <taxon>Viridiplantae</taxon>
        <taxon>Streptophyta</taxon>
        <taxon>Embryophyta</taxon>
        <taxon>Tracheophyta</taxon>
        <taxon>Spermatophyta</taxon>
        <taxon>Magnoliopsida</taxon>
        <taxon>Liliopsida</taxon>
        <taxon>Poales</taxon>
        <taxon>Poaceae</taxon>
        <taxon>PACMAD clade</taxon>
        <taxon>Panicoideae</taxon>
        <taxon>Andropogonodae</taxon>
        <taxon>Andropogoneae</taxon>
        <taxon>Tripsacinae</taxon>
        <taxon>Zea</taxon>
    </lineage>
</organism>
<keyword evidence="5" id="KW-0967">Endosome</keyword>
<keyword evidence="5" id="KW-0406">Ion transport</keyword>
<comment type="subunit">
    <text evidence="5">Homodimer.</text>
</comment>
<comment type="caution">
    <text evidence="5">Lacks conserved residue(s) required for the propagation of feature annotation.</text>
</comment>
<feature type="transmembrane region" description="Helical" evidence="5">
    <location>
        <begin position="174"/>
        <end position="194"/>
    </location>
</feature>
<dbReference type="GO" id="GO:0005769">
    <property type="term" value="C:early endosome"/>
    <property type="evidence" value="ECO:0007669"/>
    <property type="project" value="UniProtKB-SubCell"/>
</dbReference>
<dbReference type="AlphaFoldDB" id="A0A1D6N616"/>
<dbReference type="GO" id="GO:0015095">
    <property type="term" value="F:magnesium ion transmembrane transporter activity"/>
    <property type="evidence" value="ECO:0007669"/>
    <property type="project" value="UniProtKB-UniRule"/>
</dbReference>
<feature type="transmembrane region" description="Helical" evidence="5">
    <location>
        <begin position="141"/>
        <end position="162"/>
    </location>
</feature>
<keyword evidence="3 5" id="KW-1133">Transmembrane helix</keyword>
<reference evidence="6" key="1">
    <citation type="submission" date="2015-12" db="EMBL/GenBank/DDBJ databases">
        <title>Update maize B73 reference genome by single molecule sequencing technologies.</title>
        <authorList>
            <consortium name="Maize Genome Sequencing Project"/>
            <person name="Ware D."/>
        </authorList>
    </citation>
    <scope>NUCLEOTIDE SEQUENCE [LARGE SCALE GENOMIC DNA]</scope>
    <source>
        <tissue evidence="6">Seedling</tissue>
    </source>
</reference>
<feature type="transmembrane region" description="Helical" evidence="5">
    <location>
        <begin position="15"/>
        <end position="38"/>
    </location>
</feature>
<evidence type="ECO:0000256" key="4">
    <source>
        <dbReference type="ARBA" id="ARBA00023136"/>
    </source>
</evidence>
<evidence type="ECO:0000313" key="6">
    <source>
        <dbReference type="EMBL" id="ONM36040.1"/>
    </source>
</evidence>
<dbReference type="InParanoid" id="A0A1D6N616"/>
<evidence type="ECO:0000256" key="5">
    <source>
        <dbReference type="RuleBase" id="RU363078"/>
    </source>
</evidence>
<evidence type="ECO:0000256" key="2">
    <source>
        <dbReference type="ARBA" id="ARBA00022692"/>
    </source>
</evidence>
<keyword evidence="5" id="KW-0460">Magnesium</keyword>
<gene>
    <name evidence="6" type="ORF">ZEAMMB73_Zm00001d042672</name>
</gene>
<dbReference type="PANTHER" id="PTHR12570:SF68">
    <property type="entry name" value="MAGNESIUM TRANSPORTER-RELATED"/>
    <property type="match status" value="1"/>
</dbReference>
<feature type="transmembrane region" description="Helical" evidence="5">
    <location>
        <begin position="206"/>
        <end position="224"/>
    </location>
</feature>
<keyword evidence="5" id="KW-1003">Cell membrane</keyword>
<dbReference type="eggNOG" id="KOG2922">
    <property type="taxonomic scope" value="Eukaryota"/>
</dbReference>